<evidence type="ECO:0000256" key="6">
    <source>
        <dbReference type="ARBA" id="ARBA00022764"/>
    </source>
</evidence>
<dbReference type="NCBIfam" id="TIGR00547">
    <property type="entry name" value="lolA"/>
    <property type="match status" value="1"/>
</dbReference>
<comment type="subcellular location">
    <subcellularLocation>
        <location evidence="1">Periplasm</location>
    </subcellularLocation>
</comment>
<evidence type="ECO:0000256" key="7">
    <source>
        <dbReference type="ARBA" id="ARBA00022927"/>
    </source>
</evidence>
<dbReference type="InterPro" id="IPR018323">
    <property type="entry name" value="OM_lipoprot_carrier_LolA_Pbac"/>
</dbReference>
<dbReference type="AlphaFoldDB" id="A0A382C1T2"/>
<proteinExistence type="inferred from homology"/>
<dbReference type="CDD" id="cd16325">
    <property type="entry name" value="LolA"/>
    <property type="match status" value="1"/>
</dbReference>
<gene>
    <name evidence="9" type="ORF">METZ01_LOCUS172127</name>
</gene>
<dbReference type="SUPFAM" id="SSF89392">
    <property type="entry name" value="Prokaryotic lipoproteins and lipoprotein localization factors"/>
    <property type="match status" value="1"/>
</dbReference>
<evidence type="ECO:0000313" key="9">
    <source>
        <dbReference type="EMBL" id="SVB19273.1"/>
    </source>
</evidence>
<evidence type="ECO:0000256" key="5">
    <source>
        <dbReference type="ARBA" id="ARBA00022448"/>
    </source>
</evidence>
<keyword evidence="6" id="KW-0574">Periplasm</keyword>
<dbReference type="InterPro" id="IPR029046">
    <property type="entry name" value="LolA/LolB/LppX"/>
</dbReference>
<evidence type="ECO:0000256" key="2">
    <source>
        <dbReference type="ARBA" id="ARBA00007615"/>
    </source>
</evidence>
<keyword evidence="7" id="KW-0653">Protein transport</keyword>
<name>A0A382C1T2_9ZZZZ</name>
<dbReference type="InterPro" id="IPR004564">
    <property type="entry name" value="OM_lipoprot_carrier_LolA-like"/>
</dbReference>
<comment type="similarity">
    <text evidence="2">Belongs to the LolA family.</text>
</comment>
<evidence type="ECO:0000256" key="3">
    <source>
        <dbReference type="ARBA" id="ARBA00011245"/>
    </source>
</evidence>
<dbReference type="GO" id="GO:0042597">
    <property type="term" value="C:periplasmic space"/>
    <property type="evidence" value="ECO:0007669"/>
    <property type="project" value="UniProtKB-SubCell"/>
</dbReference>
<dbReference type="GO" id="GO:0042953">
    <property type="term" value="P:lipoprotein transport"/>
    <property type="evidence" value="ECO:0007669"/>
    <property type="project" value="InterPro"/>
</dbReference>
<organism evidence="9">
    <name type="scientific">marine metagenome</name>
    <dbReference type="NCBI Taxonomy" id="408172"/>
    <lineage>
        <taxon>unclassified sequences</taxon>
        <taxon>metagenomes</taxon>
        <taxon>ecological metagenomes</taxon>
    </lineage>
</organism>
<sequence length="213" mass="24424">MPKFQNSAYIAVMLISLFGFDLSIKATNDTFNINDYLNGINTLKAGFKQTIFSSSNEAIDYSEGLIWLKKPEQILWEFQRPNIKKIILNGENLSIYDANLNQLLIVPYTDQYQSSLASILINNNNLEAFYEIHSKINDGEFYTVTLFQKKNDSLFTKIEITISEMLIHKLKLWDSSGQSISIVLDNVKMNISLLDSSFKFIPPKGVDIFDQRK</sequence>
<dbReference type="PANTHER" id="PTHR35869">
    <property type="entry name" value="OUTER-MEMBRANE LIPOPROTEIN CARRIER PROTEIN"/>
    <property type="match status" value="1"/>
</dbReference>
<evidence type="ECO:0000256" key="4">
    <source>
        <dbReference type="ARBA" id="ARBA00014035"/>
    </source>
</evidence>
<dbReference type="PANTHER" id="PTHR35869:SF1">
    <property type="entry name" value="OUTER-MEMBRANE LIPOPROTEIN CARRIER PROTEIN"/>
    <property type="match status" value="1"/>
</dbReference>
<dbReference type="EMBL" id="UINC01032127">
    <property type="protein sequence ID" value="SVB19273.1"/>
    <property type="molecule type" value="Genomic_DNA"/>
</dbReference>
<protein>
    <recommendedName>
        <fullName evidence="4">Outer-membrane lipoprotein carrier protein</fullName>
    </recommendedName>
</protein>
<keyword evidence="5" id="KW-0813">Transport</keyword>
<comment type="subunit">
    <text evidence="3">Monomer.</text>
</comment>
<accession>A0A382C1T2</accession>
<dbReference type="Gene3D" id="2.50.20.10">
    <property type="entry name" value="Lipoprotein localisation LolA/LolB/LppX"/>
    <property type="match status" value="1"/>
</dbReference>
<keyword evidence="8" id="KW-0143">Chaperone</keyword>
<reference evidence="9" key="1">
    <citation type="submission" date="2018-05" db="EMBL/GenBank/DDBJ databases">
        <authorList>
            <person name="Lanie J.A."/>
            <person name="Ng W.-L."/>
            <person name="Kazmierczak K.M."/>
            <person name="Andrzejewski T.M."/>
            <person name="Davidsen T.M."/>
            <person name="Wayne K.J."/>
            <person name="Tettelin H."/>
            <person name="Glass J.I."/>
            <person name="Rusch D."/>
            <person name="Podicherti R."/>
            <person name="Tsui H.-C.T."/>
            <person name="Winkler M.E."/>
        </authorList>
    </citation>
    <scope>NUCLEOTIDE SEQUENCE</scope>
</reference>
<dbReference type="Pfam" id="PF03548">
    <property type="entry name" value="LolA"/>
    <property type="match status" value="1"/>
</dbReference>
<evidence type="ECO:0000256" key="1">
    <source>
        <dbReference type="ARBA" id="ARBA00004418"/>
    </source>
</evidence>
<evidence type="ECO:0000256" key="8">
    <source>
        <dbReference type="ARBA" id="ARBA00023186"/>
    </source>
</evidence>